<feature type="region of interest" description="Disordered" evidence="3">
    <location>
        <begin position="89"/>
        <end position="111"/>
    </location>
</feature>
<dbReference type="GO" id="GO:0045944">
    <property type="term" value="P:positive regulation of transcription by RNA polymerase II"/>
    <property type="evidence" value="ECO:0007669"/>
    <property type="project" value="TreeGrafter"/>
</dbReference>
<keyword evidence="2" id="KW-0539">Nucleus</keyword>
<evidence type="ECO:0000313" key="4">
    <source>
        <dbReference type="EMBL" id="KIW85898.1"/>
    </source>
</evidence>
<evidence type="ECO:0000256" key="1">
    <source>
        <dbReference type="ARBA" id="ARBA00004123"/>
    </source>
</evidence>
<comment type="subcellular location">
    <subcellularLocation>
        <location evidence="1">Nucleus</location>
    </subcellularLocation>
</comment>
<organism evidence="4 5">
    <name type="scientific">Fonsecaea pedrosoi CBS 271.37</name>
    <dbReference type="NCBI Taxonomy" id="1442368"/>
    <lineage>
        <taxon>Eukaryota</taxon>
        <taxon>Fungi</taxon>
        <taxon>Dikarya</taxon>
        <taxon>Ascomycota</taxon>
        <taxon>Pezizomycotina</taxon>
        <taxon>Eurotiomycetes</taxon>
        <taxon>Chaetothyriomycetidae</taxon>
        <taxon>Chaetothyriales</taxon>
        <taxon>Herpotrichiellaceae</taxon>
        <taxon>Fonsecaea</taxon>
    </lineage>
</organism>
<evidence type="ECO:0000256" key="2">
    <source>
        <dbReference type="ARBA" id="ARBA00023242"/>
    </source>
</evidence>
<dbReference type="GO" id="GO:0000976">
    <property type="term" value="F:transcription cis-regulatory region binding"/>
    <property type="evidence" value="ECO:0007669"/>
    <property type="project" value="TreeGrafter"/>
</dbReference>
<feature type="compositionally biased region" description="Polar residues" evidence="3">
    <location>
        <begin position="89"/>
        <end position="99"/>
    </location>
</feature>
<keyword evidence="5" id="KW-1185">Reference proteome</keyword>
<evidence type="ECO:0000313" key="5">
    <source>
        <dbReference type="Proteomes" id="UP000053029"/>
    </source>
</evidence>
<gene>
    <name evidence="4" type="ORF">Z517_01291</name>
</gene>
<accession>A0A0D2GXU5</accession>
<proteinExistence type="predicted"/>
<dbReference type="Proteomes" id="UP000053029">
    <property type="component" value="Unassembled WGS sequence"/>
</dbReference>
<reference evidence="4 5" key="1">
    <citation type="submission" date="2015-01" db="EMBL/GenBank/DDBJ databases">
        <title>The Genome Sequence of Fonsecaea pedrosoi CBS 271.37.</title>
        <authorList>
            <consortium name="The Broad Institute Genomics Platform"/>
            <person name="Cuomo C."/>
            <person name="de Hoog S."/>
            <person name="Gorbushina A."/>
            <person name="Stielow B."/>
            <person name="Teixiera M."/>
            <person name="Abouelleil A."/>
            <person name="Chapman S.B."/>
            <person name="Priest M."/>
            <person name="Young S.K."/>
            <person name="Wortman J."/>
            <person name="Nusbaum C."/>
            <person name="Birren B."/>
        </authorList>
    </citation>
    <scope>NUCLEOTIDE SEQUENCE [LARGE SCALE GENOMIC DNA]</scope>
    <source>
        <strain evidence="4 5">CBS 271.37</strain>
    </source>
</reference>
<dbReference type="OrthoDB" id="288726at2759"/>
<dbReference type="GO" id="GO:0003700">
    <property type="term" value="F:DNA-binding transcription factor activity"/>
    <property type="evidence" value="ECO:0007669"/>
    <property type="project" value="TreeGrafter"/>
</dbReference>
<dbReference type="Pfam" id="PF11951">
    <property type="entry name" value="Fungal_trans_2"/>
    <property type="match status" value="1"/>
</dbReference>
<dbReference type="VEuPathDB" id="FungiDB:Z517_01291"/>
<dbReference type="PANTHER" id="PTHR37534:SF7">
    <property type="entry name" value="TRANSCRIPTIONAL ACTIVATOR PROTEIN UGA3"/>
    <property type="match status" value="1"/>
</dbReference>
<dbReference type="HOGENOM" id="CLU_028414_0_0_1"/>
<dbReference type="InterPro" id="IPR021858">
    <property type="entry name" value="Fun_TF"/>
</dbReference>
<name>A0A0D2GXU5_9EURO</name>
<sequence length="529" mass="57802">MQASVKNGHVPAVTSVAGAIGNATRRNRHALIVRVLAVPAFTPASSLGADVSLKSPVSGGVWNPEEQRPSALKPRVDFIYTCSSKGTDNIASREGSTSELGHGTCERPQDDNADSTLCLEIPATPHPPTPALMLREESKPLFDYFINRVTISISCHKGIQDEICSVIVPMAMQVPHLLTATLALAAAHRHTSGLFEGDCQFELMKGSSLMQLRSALDRFSPSENDKVLATTLLLCLADVISPATSTSSWRPHLYGAATLSAQHSRSNGASLSSISSFLMRKYRALQAVALACCSKRFEAQILTTPYNEVDARIDDLAGYSTTLMPILEEINDLEPLREDGGSEFSCDSPPGLPHFDCSSPLEHKSHLLFDRVRALMAKRKMSRTQGGGGGHLPSSVYHDLYLVDEAYHHMALLQIFRRGSLSVPLQVIDNSRRSILDCLAAVTYQSGPCPGVATLPPLFVAGTLCTTKSDRDKVRGLLRTMWMHYGMGNVKSCQTVLQRWWKHQDESLAKAPFPERLYDCQVDDDVLPY</sequence>
<protein>
    <recommendedName>
        <fullName evidence="6">Fungal-specific transcription factor domain-containing protein</fullName>
    </recommendedName>
</protein>
<evidence type="ECO:0000256" key="3">
    <source>
        <dbReference type="SAM" id="MobiDB-lite"/>
    </source>
</evidence>
<dbReference type="GeneID" id="25300781"/>
<dbReference type="PANTHER" id="PTHR37534">
    <property type="entry name" value="TRANSCRIPTIONAL ACTIVATOR PROTEIN UGA3"/>
    <property type="match status" value="1"/>
</dbReference>
<dbReference type="EMBL" id="KN846969">
    <property type="protein sequence ID" value="KIW85898.1"/>
    <property type="molecule type" value="Genomic_DNA"/>
</dbReference>
<dbReference type="RefSeq" id="XP_013289706.1">
    <property type="nucleotide sequence ID" value="XM_013434252.1"/>
</dbReference>
<dbReference type="AlphaFoldDB" id="A0A0D2GXU5"/>
<dbReference type="STRING" id="1442368.A0A0D2GXU5"/>
<dbReference type="GO" id="GO:0005634">
    <property type="term" value="C:nucleus"/>
    <property type="evidence" value="ECO:0007669"/>
    <property type="project" value="UniProtKB-SubCell"/>
</dbReference>
<evidence type="ECO:0008006" key="6">
    <source>
        <dbReference type="Google" id="ProtNLM"/>
    </source>
</evidence>